<proteinExistence type="predicted"/>
<sequence>MFTSDEISEGRDNERTTEGQLMSIDGDLDEPLRQSLLISFPPTTISSRSVSVRQCAVVVAIVRTNNANERARTPRPLDALTFDRPIDVHYERF</sequence>
<reference evidence="2 3" key="1">
    <citation type="journal article" date="2019" name="Commun. Biol.">
        <title>The bagworm genome reveals a unique fibroin gene that provides high tensile strength.</title>
        <authorList>
            <person name="Kono N."/>
            <person name="Nakamura H."/>
            <person name="Ohtoshi R."/>
            <person name="Tomita M."/>
            <person name="Numata K."/>
            <person name="Arakawa K."/>
        </authorList>
    </citation>
    <scope>NUCLEOTIDE SEQUENCE [LARGE SCALE GENOMIC DNA]</scope>
</reference>
<dbReference type="EMBL" id="BGZK01000483">
    <property type="protein sequence ID" value="GBP46448.1"/>
    <property type="molecule type" value="Genomic_DNA"/>
</dbReference>
<accession>A0A4C1W540</accession>
<organism evidence="2 3">
    <name type="scientific">Eumeta variegata</name>
    <name type="common">Bagworm moth</name>
    <name type="synonym">Eumeta japonica</name>
    <dbReference type="NCBI Taxonomy" id="151549"/>
    <lineage>
        <taxon>Eukaryota</taxon>
        <taxon>Metazoa</taxon>
        <taxon>Ecdysozoa</taxon>
        <taxon>Arthropoda</taxon>
        <taxon>Hexapoda</taxon>
        <taxon>Insecta</taxon>
        <taxon>Pterygota</taxon>
        <taxon>Neoptera</taxon>
        <taxon>Endopterygota</taxon>
        <taxon>Lepidoptera</taxon>
        <taxon>Glossata</taxon>
        <taxon>Ditrysia</taxon>
        <taxon>Tineoidea</taxon>
        <taxon>Psychidae</taxon>
        <taxon>Oiketicinae</taxon>
        <taxon>Eumeta</taxon>
    </lineage>
</organism>
<evidence type="ECO:0000256" key="1">
    <source>
        <dbReference type="SAM" id="MobiDB-lite"/>
    </source>
</evidence>
<evidence type="ECO:0000313" key="2">
    <source>
        <dbReference type="EMBL" id="GBP46448.1"/>
    </source>
</evidence>
<feature type="region of interest" description="Disordered" evidence="1">
    <location>
        <begin position="1"/>
        <end position="27"/>
    </location>
</feature>
<evidence type="ECO:0000313" key="3">
    <source>
        <dbReference type="Proteomes" id="UP000299102"/>
    </source>
</evidence>
<keyword evidence="3" id="KW-1185">Reference proteome</keyword>
<comment type="caution">
    <text evidence="2">The sequence shown here is derived from an EMBL/GenBank/DDBJ whole genome shotgun (WGS) entry which is preliminary data.</text>
</comment>
<name>A0A4C1W540_EUMVA</name>
<gene>
    <name evidence="2" type="ORF">EVAR_95148_1</name>
</gene>
<dbReference type="AlphaFoldDB" id="A0A4C1W540"/>
<dbReference type="Proteomes" id="UP000299102">
    <property type="component" value="Unassembled WGS sequence"/>
</dbReference>
<protein>
    <submittedName>
        <fullName evidence="2">Uncharacterized protein</fullName>
    </submittedName>
</protein>
<feature type="compositionally biased region" description="Basic and acidic residues" evidence="1">
    <location>
        <begin position="8"/>
        <end position="17"/>
    </location>
</feature>